<feature type="domain" description="Peptidase M48" evidence="12">
    <location>
        <begin position="136"/>
        <end position="313"/>
    </location>
</feature>
<keyword evidence="1" id="KW-1003">Cell membrane</keyword>
<dbReference type="Pfam" id="PF01435">
    <property type="entry name" value="Peptidase_M48"/>
    <property type="match status" value="1"/>
</dbReference>
<keyword evidence="5 10" id="KW-0378">Hydrolase</keyword>
<dbReference type="GO" id="GO:0004222">
    <property type="term" value="F:metalloendopeptidase activity"/>
    <property type="evidence" value="ECO:0007669"/>
    <property type="project" value="InterPro"/>
</dbReference>
<name>A0A2M7U511_9BACT</name>
<keyword evidence="9 11" id="KW-0472">Membrane</keyword>
<dbReference type="PANTHER" id="PTHR43221">
    <property type="entry name" value="PROTEASE HTPX"/>
    <property type="match status" value="1"/>
</dbReference>
<evidence type="ECO:0000256" key="9">
    <source>
        <dbReference type="ARBA" id="ARBA00023136"/>
    </source>
</evidence>
<dbReference type="EMBL" id="PFOD01000033">
    <property type="protein sequence ID" value="PIZ65858.1"/>
    <property type="molecule type" value="Genomic_DNA"/>
</dbReference>
<dbReference type="Proteomes" id="UP000230027">
    <property type="component" value="Unassembled WGS sequence"/>
</dbReference>
<keyword evidence="3 11" id="KW-0812">Transmembrane</keyword>
<evidence type="ECO:0000256" key="3">
    <source>
        <dbReference type="ARBA" id="ARBA00022692"/>
    </source>
</evidence>
<dbReference type="GO" id="GO:0046872">
    <property type="term" value="F:metal ion binding"/>
    <property type="evidence" value="ECO:0007669"/>
    <property type="project" value="UniProtKB-KW"/>
</dbReference>
<dbReference type="AlphaFoldDB" id="A0A2M7U511"/>
<evidence type="ECO:0000313" key="14">
    <source>
        <dbReference type="Proteomes" id="UP000230027"/>
    </source>
</evidence>
<sequence>MNTQKIIKELHARYPGKQVILVRQKIQQKLFVNFPPHLNILKKAFHWQLLVHQNHIITSFKKHFRLARVLALYFVAAVLISLSTFSFYYLRTPWVLLAIVVVAFTTSYFGPLWCLIVLKSKRYTGKYEERLYSFTKSQKMKLQGVYSIESISSQAFTCGFGMSKSVFYHSNVLENHPYDEIEAVMAHELGHQVHGDIVLYTSIVSIILIFSSVLNVALFSNIQTHSLILLFFCLLAAAIILPIVLGISRWREGMADQYAYDALRNKAAFARFLERLLKYWEKENGVKIEKTISPIARLFLTHPYIYDRIRAFKK</sequence>
<gene>
    <name evidence="13" type="ORF">COY14_01605</name>
</gene>
<evidence type="ECO:0000256" key="8">
    <source>
        <dbReference type="ARBA" id="ARBA00023049"/>
    </source>
</evidence>
<feature type="transmembrane region" description="Helical" evidence="11">
    <location>
        <begin position="96"/>
        <end position="118"/>
    </location>
</feature>
<reference evidence="14" key="1">
    <citation type="submission" date="2017-09" db="EMBL/GenBank/DDBJ databases">
        <title>Depth-based differentiation of microbial function through sediment-hosted aquifers and enrichment of novel symbionts in the deep terrestrial subsurface.</title>
        <authorList>
            <person name="Probst A.J."/>
            <person name="Ladd B."/>
            <person name="Jarett J.K."/>
            <person name="Geller-Mcgrath D.E."/>
            <person name="Sieber C.M.K."/>
            <person name="Emerson J.B."/>
            <person name="Anantharaman K."/>
            <person name="Thomas B.C."/>
            <person name="Malmstrom R."/>
            <person name="Stieglmeier M."/>
            <person name="Klingl A."/>
            <person name="Woyke T."/>
            <person name="Ryan C.M."/>
            <person name="Banfield J.F."/>
        </authorList>
    </citation>
    <scope>NUCLEOTIDE SEQUENCE [LARGE SCALE GENOMIC DNA]</scope>
</reference>
<comment type="similarity">
    <text evidence="10">Belongs to the peptidase M48 family.</text>
</comment>
<feature type="transmembrane region" description="Helical" evidence="11">
    <location>
        <begin position="70"/>
        <end position="90"/>
    </location>
</feature>
<proteinExistence type="inferred from homology"/>
<keyword evidence="2 10" id="KW-0645">Protease</keyword>
<evidence type="ECO:0000256" key="2">
    <source>
        <dbReference type="ARBA" id="ARBA00022670"/>
    </source>
</evidence>
<dbReference type="PANTHER" id="PTHR43221:SF2">
    <property type="entry name" value="PROTEASE HTPX HOMOLOG"/>
    <property type="match status" value="1"/>
</dbReference>
<dbReference type="InterPro" id="IPR001915">
    <property type="entry name" value="Peptidase_M48"/>
</dbReference>
<organism evidence="13 14">
    <name type="scientific">Candidatus Roizmanbacteria bacterium CG_4_10_14_0_2_um_filter_36_9</name>
    <dbReference type="NCBI Taxonomy" id="1974823"/>
    <lineage>
        <taxon>Bacteria</taxon>
        <taxon>Candidatus Roizmaniibacteriota</taxon>
    </lineage>
</organism>
<keyword evidence="4" id="KW-0479">Metal-binding</keyword>
<evidence type="ECO:0000313" key="13">
    <source>
        <dbReference type="EMBL" id="PIZ65858.1"/>
    </source>
</evidence>
<dbReference type="InterPro" id="IPR050083">
    <property type="entry name" value="HtpX_protease"/>
</dbReference>
<evidence type="ECO:0000256" key="1">
    <source>
        <dbReference type="ARBA" id="ARBA00022475"/>
    </source>
</evidence>
<keyword evidence="8 10" id="KW-0482">Metalloprotease</keyword>
<comment type="cofactor">
    <cofactor evidence="10">
        <name>Zn(2+)</name>
        <dbReference type="ChEBI" id="CHEBI:29105"/>
    </cofactor>
    <text evidence="10">Binds 1 zinc ion per subunit.</text>
</comment>
<evidence type="ECO:0000256" key="10">
    <source>
        <dbReference type="RuleBase" id="RU003983"/>
    </source>
</evidence>
<feature type="transmembrane region" description="Helical" evidence="11">
    <location>
        <begin position="226"/>
        <end position="247"/>
    </location>
</feature>
<evidence type="ECO:0000259" key="12">
    <source>
        <dbReference type="Pfam" id="PF01435"/>
    </source>
</evidence>
<feature type="transmembrane region" description="Helical" evidence="11">
    <location>
        <begin position="197"/>
        <end position="220"/>
    </location>
</feature>
<evidence type="ECO:0000256" key="5">
    <source>
        <dbReference type="ARBA" id="ARBA00022801"/>
    </source>
</evidence>
<keyword evidence="7 11" id="KW-1133">Transmembrane helix</keyword>
<dbReference type="Gene3D" id="3.30.2010.10">
    <property type="entry name" value="Metalloproteases ('zincins'), catalytic domain"/>
    <property type="match status" value="1"/>
</dbReference>
<evidence type="ECO:0000256" key="6">
    <source>
        <dbReference type="ARBA" id="ARBA00022833"/>
    </source>
</evidence>
<dbReference type="GO" id="GO:0006508">
    <property type="term" value="P:proteolysis"/>
    <property type="evidence" value="ECO:0007669"/>
    <property type="project" value="UniProtKB-KW"/>
</dbReference>
<protein>
    <recommendedName>
        <fullName evidence="12">Peptidase M48 domain-containing protein</fullName>
    </recommendedName>
</protein>
<accession>A0A2M7U511</accession>
<evidence type="ECO:0000256" key="7">
    <source>
        <dbReference type="ARBA" id="ARBA00022989"/>
    </source>
</evidence>
<comment type="caution">
    <text evidence="13">The sequence shown here is derived from an EMBL/GenBank/DDBJ whole genome shotgun (WGS) entry which is preliminary data.</text>
</comment>
<evidence type="ECO:0000256" key="11">
    <source>
        <dbReference type="SAM" id="Phobius"/>
    </source>
</evidence>
<keyword evidence="6 10" id="KW-0862">Zinc</keyword>
<evidence type="ECO:0000256" key="4">
    <source>
        <dbReference type="ARBA" id="ARBA00022723"/>
    </source>
</evidence>